<feature type="domain" description="HTH marR-type" evidence="1">
    <location>
        <begin position="9"/>
        <end position="139"/>
    </location>
</feature>
<dbReference type="Pfam" id="PF12802">
    <property type="entry name" value="MarR_2"/>
    <property type="match status" value="1"/>
</dbReference>
<dbReference type="InterPro" id="IPR000835">
    <property type="entry name" value="HTH_MarR-typ"/>
</dbReference>
<dbReference type="Gene3D" id="1.10.10.10">
    <property type="entry name" value="Winged helix-like DNA-binding domain superfamily/Winged helix DNA-binding domain"/>
    <property type="match status" value="1"/>
</dbReference>
<comment type="caution">
    <text evidence="2">The sequence shown here is derived from an EMBL/GenBank/DDBJ whole genome shotgun (WGS) entry which is preliminary data.</text>
</comment>
<evidence type="ECO:0000313" key="2">
    <source>
        <dbReference type="EMBL" id="PSL01131.1"/>
    </source>
</evidence>
<evidence type="ECO:0000259" key="1">
    <source>
        <dbReference type="PROSITE" id="PS50995"/>
    </source>
</evidence>
<dbReference type="PANTHER" id="PTHR33164:SF57">
    <property type="entry name" value="MARR-FAMILY TRANSCRIPTIONAL REGULATOR"/>
    <property type="match status" value="1"/>
</dbReference>
<dbReference type="Proteomes" id="UP000243528">
    <property type="component" value="Unassembled WGS sequence"/>
</dbReference>
<protein>
    <submittedName>
        <fullName evidence="2">DNA-binding MarR family transcriptional regulator</fullName>
    </submittedName>
</protein>
<dbReference type="RefSeq" id="WP_106538705.1">
    <property type="nucleotide sequence ID" value="NZ_ML142900.1"/>
</dbReference>
<proteinExistence type="predicted"/>
<dbReference type="GO" id="GO:0003677">
    <property type="term" value="F:DNA binding"/>
    <property type="evidence" value="ECO:0007669"/>
    <property type="project" value="UniProtKB-KW"/>
</dbReference>
<dbReference type="InterPro" id="IPR036388">
    <property type="entry name" value="WH-like_DNA-bd_sf"/>
</dbReference>
<name>A0A2P8DV99_9ACTN</name>
<accession>A0A2P8DV99</accession>
<evidence type="ECO:0000313" key="3">
    <source>
        <dbReference type="Proteomes" id="UP000243528"/>
    </source>
</evidence>
<dbReference type="InterPro" id="IPR039422">
    <property type="entry name" value="MarR/SlyA-like"/>
</dbReference>
<dbReference type="SUPFAM" id="SSF46785">
    <property type="entry name" value="Winged helix' DNA-binding domain"/>
    <property type="match status" value="1"/>
</dbReference>
<dbReference type="AlphaFoldDB" id="A0A2P8DV99"/>
<dbReference type="EMBL" id="PYGE01000015">
    <property type="protein sequence ID" value="PSL01131.1"/>
    <property type="molecule type" value="Genomic_DNA"/>
</dbReference>
<keyword evidence="3" id="KW-1185">Reference proteome</keyword>
<gene>
    <name evidence="2" type="ORF">CLV30_11567</name>
</gene>
<organism evidence="2 3">
    <name type="scientific">Haloactinopolyspora alba</name>
    <dbReference type="NCBI Taxonomy" id="648780"/>
    <lineage>
        <taxon>Bacteria</taxon>
        <taxon>Bacillati</taxon>
        <taxon>Actinomycetota</taxon>
        <taxon>Actinomycetes</taxon>
        <taxon>Jiangellales</taxon>
        <taxon>Jiangellaceae</taxon>
        <taxon>Haloactinopolyspora</taxon>
    </lineage>
</organism>
<reference evidence="2 3" key="1">
    <citation type="submission" date="2018-03" db="EMBL/GenBank/DDBJ databases">
        <title>Genomic Encyclopedia of Archaeal and Bacterial Type Strains, Phase II (KMG-II): from individual species to whole genera.</title>
        <authorList>
            <person name="Goeker M."/>
        </authorList>
    </citation>
    <scope>NUCLEOTIDE SEQUENCE [LARGE SCALE GENOMIC DNA]</scope>
    <source>
        <strain evidence="2 3">DSM 45211</strain>
    </source>
</reference>
<sequence length="155" mass="17102">MSGDVWGEVVEQVRMLMRSTRHLSQRHLEIYEGLGPTLGGMLGLLAREGPMRLTGLAEQLHVDTSVASRQVAELVDRGLVVRRPDPADARAGLLEVGDEGRAVVARFHDRRAEVLAAALSDWDAADAHQLVTLLTRLNGDFRRVLCTDELQERTA</sequence>
<dbReference type="PANTHER" id="PTHR33164">
    <property type="entry name" value="TRANSCRIPTIONAL REGULATOR, MARR FAMILY"/>
    <property type="match status" value="1"/>
</dbReference>
<keyword evidence="2" id="KW-0238">DNA-binding</keyword>
<dbReference type="GO" id="GO:0003700">
    <property type="term" value="F:DNA-binding transcription factor activity"/>
    <property type="evidence" value="ECO:0007669"/>
    <property type="project" value="InterPro"/>
</dbReference>
<dbReference type="PROSITE" id="PS50995">
    <property type="entry name" value="HTH_MARR_2"/>
    <property type="match status" value="1"/>
</dbReference>
<dbReference type="SMART" id="SM00347">
    <property type="entry name" value="HTH_MARR"/>
    <property type="match status" value="1"/>
</dbReference>
<dbReference type="InterPro" id="IPR036390">
    <property type="entry name" value="WH_DNA-bd_sf"/>
</dbReference>
<dbReference type="GO" id="GO:0006950">
    <property type="term" value="P:response to stress"/>
    <property type="evidence" value="ECO:0007669"/>
    <property type="project" value="TreeGrafter"/>
</dbReference>
<dbReference type="OrthoDB" id="5148120at2"/>